<dbReference type="CDD" id="cd17932">
    <property type="entry name" value="DEXQc_UvrD"/>
    <property type="match status" value="1"/>
</dbReference>
<dbReference type="PANTHER" id="PTHR11070">
    <property type="entry name" value="UVRD / RECB / PCRA DNA HELICASE FAMILY MEMBER"/>
    <property type="match status" value="1"/>
</dbReference>
<dbReference type="Gene3D" id="1.10.486.10">
    <property type="entry name" value="PCRA, domain 4"/>
    <property type="match status" value="1"/>
</dbReference>
<keyword evidence="4 12" id="KW-0347">Helicase</keyword>
<evidence type="ECO:0000256" key="10">
    <source>
        <dbReference type="ARBA" id="ARBA00034923"/>
    </source>
</evidence>
<feature type="domain" description="UvrD-like helicase C-terminal" evidence="14">
    <location>
        <begin position="291"/>
        <end position="572"/>
    </location>
</feature>
<dbReference type="Pfam" id="PF21196">
    <property type="entry name" value="PcrA_UvrD_tudor"/>
    <property type="match status" value="1"/>
</dbReference>
<sequence length="780" mass="88925">MEKYLSQLNEAQLAPTIQKDGPMIVIAGAGSGKTRVLTYRIAYLMNQGVDSFNILALTFTNKAAREMKERIADIVGNEAKNLWMGTFHSVFAKILRFEGHHLGFPSNFTIYDTQDSQRLMGSIIKEMNLDKDVYKTKQIYSRISSYKNNLITVKAYFKNPELMEADLMARRPKIGEIYKEYVDRCFKAGAMDFDDLLLRTNELLTRFPNVLAQYQDKFRYILVDEYQDTNHSQYLIVRALADRFQNICVVGDDAQSIYAFRGANINNILNFQKDYQDVQMYRLEQNYRSTKNIVGAANSVIEHNKTKLDKVVWTANDEGEKVKIHRSLTDGDEGRYVAGTIWDEKMNKQQHNSDFAVLYRTNAQSRSIEDALRKRDIPYQIYGGLSFYQRKEIKDVTAYLRLILNPADEEALKRIINYPARGIGQTTIDRLMVAANKYGKTIFEILQNLDKVSININNGTKNKLRDFVTLIESYQVMNKTANAFDLAEHVTKSSGLIREFNKDGTPEGITRLDNVQELLNGIKDFVEGQMELADAGDSLAEFLEDVALATDLDSDKGDADHVALMTIHLAKGLEFNNVFIVGLEEDLFPSAMSMNTRSELEEERRLFYVALTRAEKQAYLTYALSRYRWGKLVDSEPSRFIEEIDDAFVENLTPKDERRINPMLSSDIFGDVEPNKIRFKKPKELTFKKKVGTKKEPEKFKISTPKNLKPVSKTSSATNENTNLFDGELRVGSIVKHMRFGKGEVLKIEGAGADVKAEIKFATGGVKKLLLRFAKLEVVG</sequence>
<evidence type="ECO:0000313" key="16">
    <source>
        <dbReference type="Proteomes" id="UP001597467"/>
    </source>
</evidence>
<evidence type="ECO:0000313" key="15">
    <source>
        <dbReference type="EMBL" id="MFD2541698.1"/>
    </source>
</evidence>
<comment type="catalytic activity">
    <reaction evidence="8">
        <text>Couples ATP hydrolysis with the unwinding of duplex DNA by translocating in the 3'-5' direction.</text>
        <dbReference type="EC" id="5.6.2.4"/>
    </reaction>
</comment>
<dbReference type="Gene3D" id="1.10.10.160">
    <property type="match status" value="1"/>
</dbReference>
<evidence type="ECO:0000256" key="7">
    <source>
        <dbReference type="ARBA" id="ARBA00023235"/>
    </source>
</evidence>
<dbReference type="InterPro" id="IPR014017">
    <property type="entry name" value="DNA_helicase_UvrD-like_C"/>
</dbReference>
<gene>
    <name evidence="15" type="ORF">ACFSSB_05140</name>
</gene>
<feature type="domain" description="UvrD-like helicase ATP-binding" evidence="13">
    <location>
        <begin position="6"/>
        <end position="290"/>
    </location>
</feature>
<name>A0ABW5K0V7_9FLAO</name>
<comment type="similarity">
    <text evidence="1">Belongs to the helicase family. UvrD subfamily.</text>
</comment>
<dbReference type="EC" id="5.6.2.4" evidence="9"/>
<dbReference type="EMBL" id="JBHULM010000007">
    <property type="protein sequence ID" value="MFD2541698.1"/>
    <property type="molecule type" value="Genomic_DNA"/>
</dbReference>
<dbReference type="Pfam" id="PF00580">
    <property type="entry name" value="UvrD-helicase"/>
    <property type="match status" value="1"/>
</dbReference>
<dbReference type="InterPro" id="IPR014016">
    <property type="entry name" value="UvrD-like_ATP-bd"/>
</dbReference>
<comment type="caution">
    <text evidence="15">The sequence shown here is derived from an EMBL/GenBank/DDBJ whole genome shotgun (WGS) entry which is preliminary data.</text>
</comment>
<keyword evidence="16" id="KW-1185">Reference proteome</keyword>
<dbReference type="Proteomes" id="UP001597467">
    <property type="component" value="Unassembled WGS sequence"/>
</dbReference>
<dbReference type="GO" id="GO:0016787">
    <property type="term" value="F:hydrolase activity"/>
    <property type="evidence" value="ECO:0007669"/>
    <property type="project" value="UniProtKB-KW"/>
</dbReference>
<protein>
    <recommendedName>
        <fullName evidence="9">DNA 3'-5' helicase</fullName>
        <ecNumber evidence="9">5.6.2.4</ecNumber>
    </recommendedName>
    <alternativeName>
        <fullName evidence="10">DNA 3'-5' helicase II</fullName>
    </alternativeName>
</protein>
<comment type="catalytic activity">
    <reaction evidence="11">
        <text>ATP + H2O = ADP + phosphate + H(+)</text>
        <dbReference type="Rhea" id="RHEA:13065"/>
        <dbReference type="ChEBI" id="CHEBI:15377"/>
        <dbReference type="ChEBI" id="CHEBI:15378"/>
        <dbReference type="ChEBI" id="CHEBI:30616"/>
        <dbReference type="ChEBI" id="CHEBI:43474"/>
        <dbReference type="ChEBI" id="CHEBI:456216"/>
        <dbReference type="EC" id="5.6.2.4"/>
    </reaction>
</comment>
<evidence type="ECO:0000256" key="5">
    <source>
        <dbReference type="ARBA" id="ARBA00022840"/>
    </source>
</evidence>
<dbReference type="GO" id="GO:0004386">
    <property type="term" value="F:helicase activity"/>
    <property type="evidence" value="ECO:0007669"/>
    <property type="project" value="UniProtKB-KW"/>
</dbReference>
<dbReference type="InterPro" id="IPR013986">
    <property type="entry name" value="DExx_box_DNA_helicase_dom_sf"/>
</dbReference>
<dbReference type="Gene3D" id="3.40.50.300">
    <property type="entry name" value="P-loop containing nucleotide triphosphate hydrolases"/>
    <property type="match status" value="2"/>
</dbReference>
<accession>A0ABW5K0V7</accession>
<organism evidence="15 16">
    <name type="scientific">Lacinutrix gracilariae</name>
    <dbReference type="NCBI Taxonomy" id="1747198"/>
    <lineage>
        <taxon>Bacteria</taxon>
        <taxon>Pseudomonadati</taxon>
        <taxon>Bacteroidota</taxon>
        <taxon>Flavobacteriia</taxon>
        <taxon>Flavobacteriales</taxon>
        <taxon>Flavobacteriaceae</taxon>
        <taxon>Lacinutrix</taxon>
    </lineage>
</organism>
<dbReference type="PANTHER" id="PTHR11070:SF2">
    <property type="entry name" value="ATP-DEPENDENT DNA HELICASE SRS2"/>
    <property type="match status" value="1"/>
</dbReference>
<evidence type="ECO:0000256" key="2">
    <source>
        <dbReference type="ARBA" id="ARBA00022741"/>
    </source>
</evidence>
<evidence type="ECO:0000256" key="9">
    <source>
        <dbReference type="ARBA" id="ARBA00034808"/>
    </source>
</evidence>
<dbReference type="InterPro" id="IPR027417">
    <property type="entry name" value="P-loop_NTPase"/>
</dbReference>
<keyword evidence="5 12" id="KW-0067">ATP-binding</keyword>
<evidence type="ECO:0000256" key="6">
    <source>
        <dbReference type="ARBA" id="ARBA00023125"/>
    </source>
</evidence>
<dbReference type="InterPro" id="IPR000212">
    <property type="entry name" value="DNA_helicase_UvrD/REP"/>
</dbReference>
<keyword evidence="2 12" id="KW-0547">Nucleotide-binding</keyword>
<dbReference type="SUPFAM" id="SSF52540">
    <property type="entry name" value="P-loop containing nucleoside triphosphate hydrolases"/>
    <property type="match status" value="1"/>
</dbReference>
<dbReference type="PROSITE" id="PS51217">
    <property type="entry name" value="UVRD_HELICASE_CTER"/>
    <property type="match status" value="1"/>
</dbReference>
<dbReference type="CDD" id="cd18807">
    <property type="entry name" value="SF1_C_UvrD"/>
    <property type="match status" value="1"/>
</dbReference>
<evidence type="ECO:0000256" key="3">
    <source>
        <dbReference type="ARBA" id="ARBA00022801"/>
    </source>
</evidence>
<feature type="binding site" evidence="12">
    <location>
        <begin position="27"/>
        <end position="34"/>
    </location>
    <ligand>
        <name>ATP</name>
        <dbReference type="ChEBI" id="CHEBI:30616"/>
    </ligand>
</feature>
<proteinExistence type="inferred from homology"/>
<evidence type="ECO:0000256" key="11">
    <source>
        <dbReference type="ARBA" id="ARBA00048988"/>
    </source>
</evidence>
<evidence type="ECO:0000256" key="12">
    <source>
        <dbReference type="PROSITE-ProRule" id="PRU00560"/>
    </source>
</evidence>
<dbReference type="Pfam" id="PF13361">
    <property type="entry name" value="UvrD_C"/>
    <property type="match status" value="1"/>
</dbReference>
<evidence type="ECO:0000256" key="1">
    <source>
        <dbReference type="ARBA" id="ARBA00009922"/>
    </source>
</evidence>
<dbReference type="PROSITE" id="PS51198">
    <property type="entry name" value="UVRD_HELICASE_ATP_BIND"/>
    <property type="match status" value="1"/>
</dbReference>
<dbReference type="RefSeq" id="WP_379901674.1">
    <property type="nucleotide sequence ID" value="NZ_JBHULM010000007.1"/>
</dbReference>
<keyword evidence="3 12" id="KW-0378">Hydrolase</keyword>
<keyword evidence="6" id="KW-0238">DNA-binding</keyword>
<evidence type="ECO:0000256" key="8">
    <source>
        <dbReference type="ARBA" id="ARBA00034617"/>
    </source>
</evidence>
<evidence type="ECO:0000259" key="14">
    <source>
        <dbReference type="PROSITE" id="PS51217"/>
    </source>
</evidence>
<keyword evidence="7" id="KW-0413">Isomerase</keyword>
<reference evidence="16" key="1">
    <citation type="journal article" date="2019" name="Int. J. Syst. Evol. Microbiol.">
        <title>The Global Catalogue of Microorganisms (GCM) 10K type strain sequencing project: providing services to taxonomists for standard genome sequencing and annotation.</title>
        <authorList>
            <consortium name="The Broad Institute Genomics Platform"/>
            <consortium name="The Broad Institute Genome Sequencing Center for Infectious Disease"/>
            <person name="Wu L."/>
            <person name="Ma J."/>
        </authorList>
    </citation>
    <scope>NUCLEOTIDE SEQUENCE [LARGE SCALE GENOMIC DNA]</scope>
    <source>
        <strain evidence="16">KCTC 42808</strain>
    </source>
</reference>
<evidence type="ECO:0000259" key="13">
    <source>
        <dbReference type="PROSITE" id="PS51198"/>
    </source>
</evidence>
<evidence type="ECO:0000256" key="4">
    <source>
        <dbReference type="ARBA" id="ARBA00022806"/>
    </source>
</evidence>